<dbReference type="EMBL" id="KK122182">
    <property type="protein sequence ID" value="KFM82149.1"/>
    <property type="molecule type" value="Genomic_DNA"/>
</dbReference>
<feature type="non-terminal residue" evidence="2">
    <location>
        <position position="150"/>
    </location>
</feature>
<organism evidence="2 3">
    <name type="scientific">Stegodyphus mimosarum</name>
    <name type="common">African social velvet spider</name>
    <dbReference type="NCBI Taxonomy" id="407821"/>
    <lineage>
        <taxon>Eukaryota</taxon>
        <taxon>Metazoa</taxon>
        <taxon>Ecdysozoa</taxon>
        <taxon>Arthropoda</taxon>
        <taxon>Chelicerata</taxon>
        <taxon>Arachnida</taxon>
        <taxon>Araneae</taxon>
        <taxon>Araneomorphae</taxon>
        <taxon>Entelegynae</taxon>
        <taxon>Eresoidea</taxon>
        <taxon>Eresidae</taxon>
        <taxon>Stegodyphus</taxon>
    </lineage>
</organism>
<evidence type="ECO:0000313" key="3">
    <source>
        <dbReference type="Proteomes" id="UP000054359"/>
    </source>
</evidence>
<dbReference type="PANTHER" id="PTHR14187">
    <property type="entry name" value="ALPHA KINASE/ELONGATION FACTOR 2 KINASE"/>
    <property type="match status" value="1"/>
</dbReference>
<accession>A0A087UXR0</accession>
<keyword evidence="3" id="KW-1185">Reference proteome</keyword>
<reference evidence="2 3" key="1">
    <citation type="submission" date="2013-11" db="EMBL/GenBank/DDBJ databases">
        <title>Genome sequencing of Stegodyphus mimosarum.</title>
        <authorList>
            <person name="Bechsgaard J."/>
        </authorList>
    </citation>
    <scope>NUCLEOTIDE SEQUENCE [LARGE SCALE GENOMIC DNA]</scope>
</reference>
<protein>
    <submittedName>
        <fullName evidence="2">Heat shock protein 12A</fullName>
    </submittedName>
</protein>
<name>A0A087UXR0_STEMI</name>
<dbReference type="Gene3D" id="3.30.420.40">
    <property type="match status" value="1"/>
</dbReference>
<dbReference type="AlphaFoldDB" id="A0A087UXR0"/>
<dbReference type="Proteomes" id="UP000054359">
    <property type="component" value="Unassembled WGS sequence"/>
</dbReference>
<dbReference type="STRING" id="407821.A0A087UXR0"/>
<dbReference type="PANTHER" id="PTHR14187:SF46">
    <property type="entry name" value="HEAT SHOCK 70 KDA PROTEIN 12A"/>
    <property type="match status" value="1"/>
</dbReference>
<dbReference type="OMA" id="DCAGMES"/>
<feature type="region of interest" description="Disordered" evidence="1">
    <location>
        <begin position="125"/>
        <end position="150"/>
    </location>
</feature>
<gene>
    <name evidence="2" type="ORF">X975_06270</name>
</gene>
<proteinExistence type="predicted"/>
<dbReference type="InterPro" id="IPR043129">
    <property type="entry name" value="ATPase_NBD"/>
</dbReference>
<keyword evidence="2" id="KW-0346">Stress response</keyword>
<sequence>MTLHNNEHLSLATKITAANGKSIPAVTVFSHALRYFKDHALQELSEQSATRILNEDVRWVVTVPAIWKQPAKQFMRAAAYEAGIASPDFPDQLLIALEPEAASIYCRRMKLHQLVPEETHFQRSSLHWQKDRDTESEAGSTISDKDLNFP</sequence>
<evidence type="ECO:0000256" key="1">
    <source>
        <dbReference type="SAM" id="MobiDB-lite"/>
    </source>
</evidence>
<evidence type="ECO:0000313" key="2">
    <source>
        <dbReference type="EMBL" id="KFM82149.1"/>
    </source>
</evidence>
<dbReference type="OrthoDB" id="6418062at2759"/>
<dbReference type="SUPFAM" id="SSF53067">
    <property type="entry name" value="Actin-like ATPase domain"/>
    <property type="match status" value="1"/>
</dbReference>